<organism evidence="1 2">
    <name type="scientific">Larinioides sclopetarius</name>
    <dbReference type="NCBI Taxonomy" id="280406"/>
    <lineage>
        <taxon>Eukaryota</taxon>
        <taxon>Metazoa</taxon>
        <taxon>Ecdysozoa</taxon>
        <taxon>Arthropoda</taxon>
        <taxon>Chelicerata</taxon>
        <taxon>Arachnida</taxon>
        <taxon>Araneae</taxon>
        <taxon>Araneomorphae</taxon>
        <taxon>Entelegynae</taxon>
        <taxon>Araneoidea</taxon>
        <taxon>Araneidae</taxon>
        <taxon>Larinioides</taxon>
    </lineage>
</organism>
<accession>A0AAV1ZA20</accession>
<evidence type="ECO:0000313" key="1">
    <source>
        <dbReference type="EMBL" id="CAL1268559.1"/>
    </source>
</evidence>
<gene>
    <name evidence="1" type="ORF">LARSCL_LOCUS4234</name>
</gene>
<comment type="caution">
    <text evidence="1">The sequence shown here is derived from an EMBL/GenBank/DDBJ whole genome shotgun (WGS) entry which is preliminary data.</text>
</comment>
<protein>
    <submittedName>
        <fullName evidence="1">Uncharacterized protein</fullName>
    </submittedName>
</protein>
<dbReference type="EMBL" id="CAXIEN010000034">
    <property type="protein sequence ID" value="CAL1268559.1"/>
    <property type="molecule type" value="Genomic_DNA"/>
</dbReference>
<dbReference type="AlphaFoldDB" id="A0AAV1ZA20"/>
<evidence type="ECO:0000313" key="2">
    <source>
        <dbReference type="Proteomes" id="UP001497382"/>
    </source>
</evidence>
<proteinExistence type="predicted"/>
<reference evidence="1 2" key="1">
    <citation type="submission" date="2024-04" db="EMBL/GenBank/DDBJ databases">
        <authorList>
            <person name="Rising A."/>
            <person name="Reimegard J."/>
            <person name="Sonavane S."/>
            <person name="Akerstrom W."/>
            <person name="Nylinder S."/>
            <person name="Hedman E."/>
            <person name="Kallberg Y."/>
        </authorList>
    </citation>
    <scope>NUCLEOTIDE SEQUENCE [LARGE SCALE GENOMIC DNA]</scope>
</reference>
<keyword evidence="2" id="KW-1185">Reference proteome</keyword>
<name>A0AAV1ZA20_9ARAC</name>
<dbReference type="Proteomes" id="UP001497382">
    <property type="component" value="Unassembled WGS sequence"/>
</dbReference>
<sequence>MSIRVIKYQYLTTHPEESSFCSLLSRKKKLASTFPVPGFVKLMLLSAGANAIYA</sequence>